<dbReference type="GeneID" id="82190717"/>
<comment type="caution">
    <text evidence="1">The sequence shown here is derived from an EMBL/GenBank/DDBJ whole genome shotgun (WGS) entry which is preliminary data.</text>
</comment>
<reference evidence="1 2" key="1">
    <citation type="submission" date="2013-04" db="EMBL/GenBank/DDBJ databases">
        <title>The Genome Sequence of Enterorhabdus caecimuris B7.</title>
        <authorList>
            <consortium name="The Broad Institute Genomics Platform"/>
            <consortium name="The Broad Institute Genome Sequencing Center for Infectious Disease"/>
            <person name="Earl A."/>
            <person name="Xavier R."/>
            <person name="Elson C."/>
            <person name="Duck W."/>
            <person name="Walker B."/>
            <person name="Young S."/>
            <person name="Zeng Q."/>
            <person name="Gargeya S."/>
            <person name="Fitzgerald M."/>
            <person name="Haas B."/>
            <person name="Abouelleil A."/>
            <person name="Allen A.W."/>
            <person name="Alvarado L."/>
            <person name="Arachchi H.M."/>
            <person name="Berlin A.M."/>
            <person name="Chapman S.B."/>
            <person name="Gainer-Dewar J."/>
            <person name="Goldberg J."/>
            <person name="Griggs A."/>
            <person name="Gujja S."/>
            <person name="Hansen M."/>
            <person name="Howarth C."/>
            <person name="Imamovic A."/>
            <person name="Ireland A."/>
            <person name="Larimer J."/>
            <person name="McCowan C."/>
            <person name="Murphy C."/>
            <person name="Pearson M."/>
            <person name="Poon T.W."/>
            <person name="Priest M."/>
            <person name="Roberts A."/>
            <person name="Saif S."/>
            <person name="Shea T."/>
            <person name="Sisk P."/>
            <person name="Sykes S."/>
            <person name="Wortman J."/>
            <person name="Nusbaum C."/>
            <person name="Birren B."/>
        </authorList>
    </citation>
    <scope>NUCLEOTIDE SEQUENCE [LARGE SCALE GENOMIC DNA]</scope>
    <source>
        <strain evidence="1 2">B7</strain>
    </source>
</reference>
<evidence type="ECO:0000313" key="2">
    <source>
        <dbReference type="Proteomes" id="UP000014204"/>
    </source>
</evidence>
<dbReference type="AlphaFoldDB" id="R9KWL1"/>
<name>R9KWL1_9ACTN</name>
<sequence length="137" mass="14539">MIASIFGVLAILLAVGAAIALVAWALVYGVRFIRSSNASLKSITQSSESMVCDLRQIAAGCSDRALSAKIREAAECLRFSDSAIAMPVDEDLRQEIARLSTAVHSDDAAAINEALASIGRLTEERNAVVALERRGSF</sequence>
<dbReference type="Proteomes" id="UP000014204">
    <property type="component" value="Unassembled WGS sequence"/>
</dbReference>
<dbReference type="STRING" id="1235794.C811_01171"/>
<dbReference type="RefSeq" id="WP_016309381.1">
    <property type="nucleotide sequence ID" value="NZ_KE159646.1"/>
</dbReference>
<dbReference type="OrthoDB" id="9554061at2"/>
<keyword evidence="2" id="KW-1185">Reference proteome</keyword>
<proteinExistence type="predicted"/>
<organism evidence="1 2">
    <name type="scientific">Adlercreutzia caecimuris B7</name>
    <dbReference type="NCBI Taxonomy" id="1235794"/>
    <lineage>
        <taxon>Bacteria</taxon>
        <taxon>Bacillati</taxon>
        <taxon>Actinomycetota</taxon>
        <taxon>Coriobacteriia</taxon>
        <taxon>Eggerthellales</taxon>
        <taxon>Eggerthellaceae</taxon>
        <taxon>Adlercreutzia</taxon>
    </lineage>
</organism>
<gene>
    <name evidence="1" type="ORF">C811_01171</name>
</gene>
<evidence type="ECO:0000313" key="1">
    <source>
        <dbReference type="EMBL" id="EOS50755.1"/>
    </source>
</evidence>
<dbReference type="HOGENOM" id="CLU_1862059_0_0_11"/>
<accession>R9KWL1</accession>
<protein>
    <submittedName>
        <fullName evidence="1">Uncharacterized protein</fullName>
    </submittedName>
</protein>
<dbReference type="EMBL" id="ASSY01000008">
    <property type="protein sequence ID" value="EOS50755.1"/>
    <property type="molecule type" value="Genomic_DNA"/>
</dbReference>